<evidence type="ECO:0000313" key="2">
    <source>
        <dbReference type="Proteomes" id="UP001266305"/>
    </source>
</evidence>
<accession>A0ABQ9TDH7</accession>
<evidence type="ECO:0000313" key="1">
    <source>
        <dbReference type="EMBL" id="KAK2082790.1"/>
    </source>
</evidence>
<comment type="caution">
    <text evidence="1">The sequence shown here is derived from an EMBL/GenBank/DDBJ whole genome shotgun (WGS) entry which is preliminary data.</text>
</comment>
<name>A0ABQ9TDH7_SAGOE</name>
<keyword evidence="2" id="KW-1185">Reference proteome</keyword>
<gene>
    <name evidence="1" type="ORF">P7K49_038026</name>
</gene>
<dbReference type="Proteomes" id="UP001266305">
    <property type="component" value="Unassembled WGS sequence"/>
</dbReference>
<protein>
    <submittedName>
        <fullName evidence="1">Uncharacterized protein</fullName>
    </submittedName>
</protein>
<organism evidence="1 2">
    <name type="scientific">Saguinus oedipus</name>
    <name type="common">Cotton-top tamarin</name>
    <name type="synonym">Oedipomidas oedipus</name>
    <dbReference type="NCBI Taxonomy" id="9490"/>
    <lineage>
        <taxon>Eukaryota</taxon>
        <taxon>Metazoa</taxon>
        <taxon>Chordata</taxon>
        <taxon>Craniata</taxon>
        <taxon>Vertebrata</taxon>
        <taxon>Euteleostomi</taxon>
        <taxon>Mammalia</taxon>
        <taxon>Eutheria</taxon>
        <taxon>Euarchontoglires</taxon>
        <taxon>Primates</taxon>
        <taxon>Haplorrhini</taxon>
        <taxon>Platyrrhini</taxon>
        <taxon>Cebidae</taxon>
        <taxon>Callitrichinae</taxon>
        <taxon>Saguinus</taxon>
    </lineage>
</organism>
<dbReference type="EMBL" id="JASSZA010000023">
    <property type="protein sequence ID" value="KAK2082790.1"/>
    <property type="molecule type" value="Genomic_DNA"/>
</dbReference>
<sequence length="65" mass="7072">MICVPETSPIQLLRNLVRKGRPNRQCRKPAAQPDPPAGVQLWGPSGHVPANACSDQRGVHVYLCS</sequence>
<reference evidence="1 2" key="1">
    <citation type="submission" date="2023-05" db="EMBL/GenBank/DDBJ databases">
        <title>B98-5 Cell Line De Novo Hybrid Assembly: An Optical Mapping Approach.</title>
        <authorList>
            <person name="Kananen K."/>
            <person name="Auerbach J.A."/>
            <person name="Kautto E."/>
            <person name="Blachly J.S."/>
        </authorList>
    </citation>
    <scope>NUCLEOTIDE SEQUENCE [LARGE SCALE GENOMIC DNA]</scope>
    <source>
        <strain evidence="1">B95-8</strain>
        <tissue evidence="1">Cell line</tissue>
    </source>
</reference>
<proteinExistence type="predicted"/>